<dbReference type="SUPFAM" id="SSF51011">
    <property type="entry name" value="Glycosyl hydrolase domain"/>
    <property type="match status" value="1"/>
</dbReference>
<organism evidence="4 5">
    <name type="scientific">Candidatus Wallbacteria bacterium HGW-Wallbacteria-1</name>
    <dbReference type="NCBI Taxonomy" id="2013854"/>
    <lineage>
        <taxon>Bacteria</taxon>
        <taxon>Candidatus Walliibacteriota</taxon>
    </lineage>
</organism>
<dbReference type="Proteomes" id="UP000233256">
    <property type="component" value="Unassembled WGS sequence"/>
</dbReference>
<keyword evidence="1" id="KW-0378">Hydrolase</keyword>
<dbReference type="PANTHER" id="PTHR10357:SF210">
    <property type="entry name" value="MALTODEXTRIN GLUCOSIDASE"/>
    <property type="match status" value="1"/>
</dbReference>
<dbReference type="SMART" id="SM00642">
    <property type="entry name" value="Aamy"/>
    <property type="match status" value="1"/>
</dbReference>
<dbReference type="InterPro" id="IPR006047">
    <property type="entry name" value="GH13_cat_dom"/>
</dbReference>
<dbReference type="Gene3D" id="2.60.40.1180">
    <property type="entry name" value="Golgi alpha-mannosidase II"/>
    <property type="match status" value="1"/>
</dbReference>
<dbReference type="EMBL" id="PGXC01000012">
    <property type="protein sequence ID" value="PKK89777.1"/>
    <property type="molecule type" value="Genomic_DNA"/>
</dbReference>
<name>A0A2N1PN72_9BACT</name>
<sequence>MKEQNNSNGRGSDVFSGFQRGIETTSRFCGNPSSTGEWGDPSDWRQGCLIYQVMVDRFVPPFGGKPDKSLYHESATIREWSDKPMMGHYLDQWNVWSHEVDFWGGNLQGVLSRLDHIQDLGADVLYLNPIFHSLTNHKYDTWDYFRIDPAYGTETDLKKLAIGVHDRKMHLILDGVFNHMGSMSPLYQKALANPKGPTAGMFRRNNEGGFIPWAGAQNLPELDLNSSAVAEMIYKGRDSVVRHYIREFGVDGWRLDVAYEMGIPFLSGLRKAAREELAKSLLVGEIWNFPGGWQGCLDGILAMHGRQIILSLLDGTLNGATAGAMWERGVLSTGIDFALKSWLVLENHDTPRLTDLVRSRSARKVARMLQFTLPGSPCLYYGCEIPLLGGHDPDQRAPMDWNAVEKAEKDPASELNLIKRLSRIREEWPSLKWGGFRLVHTSDPSLFCFMRTAPGVREEVLVVVNATGKARKAMVQVPEGRIHDMTPMECQITGWSGRTHCGFLEVNLPARSAMILVPDAGDGRDYTKYKHTF</sequence>
<evidence type="ECO:0000313" key="4">
    <source>
        <dbReference type="EMBL" id="PKK89777.1"/>
    </source>
</evidence>
<dbReference type="GO" id="GO:0005975">
    <property type="term" value="P:carbohydrate metabolic process"/>
    <property type="evidence" value="ECO:0007669"/>
    <property type="project" value="InterPro"/>
</dbReference>
<keyword evidence="2" id="KW-0326">Glycosidase</keyword>
<accession>A0A2N1PN72</accession>
<proteinExistence type="predicted"/>
<protein>
    <recommendedName>
        <fullName evidence="3">Glycosyl hydrolase family 13 catalytic domain-containing protein</fullName>
    </recommendedName>
</protein>
<evidence type="ECO:0000313" key="5">
    <source>
        <dbReference type="Proteomes" id="UP000233256"/>
    </source>
</evidence>
<dbReference type="InterPro" id="IPR013780">
    <property type="entry name" value="Glyco_hydro_b"/>
</dbReference>
<dbReference type="InterPro" id="IPR017853">
    <property type="entry name" value="GH"/>
</dbReference>
<evidence type="ECO:0000256" key="1">
    <source>
        <dbReference type="ARBA" id="ARBA00022801"/>
    </source>
</evidence>
<reference evidence="4 5" key="1">
    <citation type="journal article" date="2017" name="ISME J.">
        <title>Potential for microbial H2 and metal transformations associated with novel bacteria and archaea in deep terrestrial subsurface sediments.</title>
        <authorList>
            <person name="Hernsdorf A.W."/>
            <person name="Amano Y."/>
            <person name="Miyakawa K."/>
            <person name="Ise K."/>
            <person name="Suzuki Y."/>
            <person name="Anantharaman K."/>
            <person name="Probst A."/>
            <person name="Burstein D."/>
            <person name="Thomas B.C."/>
            <person name="Banfield J.F."/>
        </authorList>
    </citation>
    <scope>NUCLEOTIDE SEQUENCE [LARGE SCALE GENOMIC DNA]</scope>
    <source>
        <strain evidence="4">HGW-Wallbacteria-1</strain>
    </source>
</reference>
<evidence type="ECO:0000259" key="3">
    <source>
        <dbReference type="SMART" id="SM00642"/>
    </source>
</evidence>
<dbReference type="SUPFAM" id="SSF51445">
    <property type="entry name" value="(Trans)glycosidases"/>
    <property type="match status" value="1"/>
</dbReference>
<gene>
    <name evidence="4" type="ORF">CVV64_12690</name>
</gene>
<feature type="domain" description="Glycosyl hydrolase family 13 catalytic" evidence="3">
    <location>
        <begin position="52"/>
        <end position="425"/>
    </location>
</feature>
<dbReference type="AlphaFoldDB" id="A0A2N1PN72"/>
<dbReference type="Gene3D" id="3.20.20.80">
    <property type="entry name" value="Glycosidases"/>
    <property type="match status" value="1"/>
</dbReference>
<comment type="caution">
    <text evidence="4">The sequence shown here is derived from an EMBL/GenBank/DDBJ whole genome shotgun (WGS) entry which is preliminary data.</text>
</comment>
<evidence type="ECO:0000256" key="2">
    <source>
        <dbReference type="ARBA" id="ARBA00023295"/>
    </source>
</evidence>
<dbReference type="Pfam" id="PF00128">
    <property type="entry name" value="Alpha-amylase"/>
    <property type="match status" value="2"/>
</dbReference>
<dbReference type="PANTHER" id="PTHR10357">
    <property type="entry name" value="ALPHA-AMYLASE FAMILY MEMBER"/>
    <property type="match status" value="1"/>
</dbReference>
<dbReference type="GO" id="GO:0016798">
    <property type="term" value="F:hydrolase activity, acting on glycosyl bonds"/>
    <property type="evidence" value="ECO:0007669"/>
    <property type="project" value="UniProtKB-KW"/>
</dbReference>